<gene>
    <name evidence="7" type="ORF">QPK24_01915</name>
</gene>
<keyword evidence="8" id="KW-1185">Reference proteome</keyword>
<dbReference type="PRINTS" id="PR00032">
    <property type="entry name" value="HTHARAC"/>
</dbReference>
<dbReference type="InterPro" id="IPR001789">
    <property type="entry name" value="Sig_transdc_resp-reg_receiver"/>
</dbReference>
<dbReference type="Gene3D" id="1.10.10.60">
    <property type="entry name" value="Homeodomain-like"/>
    <property type="match status" value="2"/>
</dbReference>
<dbReference type="SMART" id="SM00448">
    <property type="entry name" value="REC"/>
    <property type="match status" value="1"/>
</dbReference>
<evidence type="ECO:0000259" key="5">
    <source>
        <dbReference type="PROSITE" id="PS01124"/>
    </source>
</evidence>
<dbReference type="Pfam" id="PF12833">
    <property type="entry name" value="HTH_18"/>
    <property type="match status" value="1"/>
</dbReference>
<dbReference type="SUPFAM" id="SSF46689">
    <property type="entry name" value="Homeodomain-like"/>
    <property type="match status" value="2"/>
</dbReference>
<dbReference type="CDD" id="cd17536">
    <property type="entry name" value="REC_YesN-like"/>
    <property type="match status" value="1"/>
</dbReference>
<protein>
    <submittedName>
        <fullName evidence="7">Response regulator</fullName>
    </submittedName>
</protein>
<keyword evidence="1" id="KW-0805">Transcription regulation</keyword>
<keyword evidence="2" id="KW-0238">DNA-binding</keyword>
<name>A0ABY8XBJ2_9BACL</name>
<evidence type="ECO:0000256" key="4">
    <source>
        <dbReference type="PROSITE-ProRule" id="PRU00169"/>
    </source>
</evidence>
<dbReference type="InterPro" id="IPR009057">
    <property type="entry name" value="Homeodomain-like_sf"/>
</dbReference>
<dbReference type="PROSITE" id="PS00041">
    <property type="entry name" value="HTH_ARAC_FAMILY_1"/>
    <property type="match status" value="1"/>
</dbReference>
<dbReference type="RefSeq" id="WP_285749019.1">
    <property type="nucleotide sequence ID" value="NZ_CP127162.1"/>
</dbReference>
<keyword evidence="3" id="KW-0804">Transcription</keyword>
<feature type="domain" description="Response regulatory" evidence="6">
    <location>
        <begin position="3"/>
        <end position="120"/>
    </location>
</feature>
<keyword evidence="4" id="KW-0597">Phosphoprotein</keyword>
<evidence type="ECO:0000259" key="6">
    <source>
        <dbReference type="PROSITE" id="PS50110"/>
    </source>
</evidence>
<dbReference type="SUPFAM" id="SSF52172">
    <property type="entry name" value="CheY-like"/>
    <property type="match status" value="1"/>
</dbReference>
<dbReference type="PROSITE" id="PS50110">
    <property type="entry name" value="RESPONSE_REGULATORY"/>
    <property type="match status" value="1"/>
</dbReference>
<dbReference type="PANTHER" id="PTHR43280">
    <property type="entry name" value="ARAC-FAMILY TRANSCRIPTIONAL REGULATOR"/>
    <property type="match status" value="1"/>
</dbReference>
<dbReference type="PANTHER" id="PTHR43280:SF28">
    <property type="entry name" value="HTH-TYPE TRANSCRIPTIONAL ACTIVATOR RHAS"/>
    <property type="match status" value="1"/>
</dbReference>
<evidence type="ECO:0000256" key="2">
    <source>
        <dbReference type="ARBA" id="ARBA00023125"/>
    </source>
</evidence>
<dbReference type="InterPro" id="IPR018062">
    <property type="entry name" value="HTH_AraC-typ_CS"/>
</dbReference>
<dbReference type="Gene3D" id="3.40.50.2300">
    <property type="match status" value="1"/>
</dbReference>
<dbReference type="SMART" id="SM00342">
    <property type="entry name" value="HTH_ARAC"/>
    <property type="match status" value="1"/>
</dbReference>
<dbReference type="Proteomes" id="UP001236415">
    <property type="component" value="Chromosome"/>
</dbReference>
<reference evidence="7 8" key="1">
    <citation type="submission" date="2023-06" db="EMBL/GenBank/DDBJ databases">
        <title>Paenibacillus polygonum sp. nov., an endophytic bacterium, isolated from Polygonum lapathifolium L. in Nanji Wetland National Nature Reserve, South of Poyang Lake, Jiangxi Province, China.</title>
        <authorList>
            <person name="Yu Z."/>
        </authorList>
    </citation>
    <scope>NUCLEOTIDE SEQUENCE [LARGE SCALE GENOMIC DNA]</scope>
    <source>
        <strain evidence="7 8">C31</strain>
    </source>
</reference>
<dbReference type="Pfam" id="PF00072">
    <property type="entry name" value="Response_reg"/>
    <property type="match status" value="1"/>
</dbReference>
<sequence length="263" mass="30169">MKTILVVDDEPRTREGIRKTLEIWSSGHHEIITSSSAVEALDWLSSYKAQLIITDIRMPEISGLELIEQLGDSPHHPSVIVISGHAEFDYAQRALRYGVVEYLLKPIDKKKLIAAVELALKRNNDFDQIEQMKRLVDAKLIETAQEDRLYSEPIKEAIQYLDQHLHEPVSLRDLSLVLHMNSSYLSVLFKEQTGLTFSNYLTRKRIQRAKELLAGTRLSIAEISEQVGYQTSKYFVKVFKSSENTSPAKYRRQVIDNIGEKIQ</sequence>
<organism evidence="7 8">
    <name type="scientific">Paenibacillus polygoni</name>
    <dbReference type="NCBI Taxonomy" id="3050112"/>
    <lineage>
        <taxon>Bacteria</taxon>
        <taxon>Bacillati</taxon>
        <taxon>Bacillota</taxon>
        <taxon>Bacilli</taxon>
        <taxon>Bacillales</taxon>
        <taxon>Paenibacillaceae</taxon>
        <taxon>Paenibacillus</taxon>
    </lineage>
</organism>
<dbReference type="InterPro" id="IPR018060">
    <property type="entry name" value="HTH_AraC"/>
</dbReference>
<accession>A0ABY8XBJ2</accession>
<evidence type="ECO:0000256" key="1">
    <source>
        <dbReference type="ARBA" id="ARBA00023015"/>
    </source>
</evidence>
<dbReference type="EMBL" id="CP127162">
    <property type="protein sequence ID" value="WIV21354.1"/>
    <property type="molecule type" value="Genomic_DNA"/>
</dbReference>
<evidence type="ECO:0000313" key="7">
    <source>
        <dbReference type="EMBL" id="WIV21354.1"/>
    </source>
</evidence>
<evidence type="ECO:0000313" key="8">
    <source>
        <dbReference type="Proteomes" id="UP001236415"/>
    </source>
</evidence>
<dbReference type="InterPro" id="IPR020449">
    <property type="entry name" value="Tscrpt_reg_AraC-type_HTH"/>
</dbReference>
<feature type="modified residue" description="4-aspartylphosphate" evidence="4">
    <location>
        <position position="55"/>
    </location>
</feature>
<evidence type="ECO:0000256" key="3">
    <source>
        <dbReference type="ARBA" id="ARBA00023163"/>
    </source>
</evidence>
<dbReference type="InterPro" id="IPR011006">
    <property type="entry name" value="CheY-like_superfamily"/>
</dbReference>
<proteinExistence type="predicted"/>
<feature type="domain" description="HTH araC/xylS-type" evidence="5">
    <location>
        <begin position="155"/>
        <end position="253"/>
    </location>
</feature>
<dbReference type="PROSITE" id="PS01124">
    <property type="entry name" value="HTH_ARAC_FAMILY_2"/>
    <property type="match status" value="1"/>
</dbReference>